<reference evidence="2" key="3">
    <citation type="submission" date="2015-04" db="UniProtKB">
        <authorList>
            <consortium name="EnsemblPlants"/>
        </authorList>
    </citation>
    <scope>IDENTIFICATION</scope>
    <source>
        <strain evidence="2">cv. Jemalong A17</strain>
    </source>
</reference>
<organism evidence="1 3">
    <name type="scientific">Medicago truncatula</name>
    <name type="common">Barrel medic</name>
    <name type="synonym">Medicago tribuloides</name>
    <dbReference type="NCBI Taxonomy" id="3880"/>
    <lineage>
        <taxon>Eukaryota</taxon>
        <taxon>Viridiplantae</taxon>
        <taxon>Streptophyta</taxon>
        <taxon>Embryophyta</taxon>
        <taxon>Tracheophyta</taxon>
        <taxon>Spermatophyta</taxon>
        <taxon>Magnoliopsida</taxon>
        <taxon>eudicotyledons</taxon>
        <taxon>Gunneridae</taxon>
        <taxon>Pentapetalae</taxon>
        <taxon>rosids</taxon>
        <taxon>fabids</taxon>
        <taxon>Fabales</taxon>
        <taxon>Fabaceae</taxon>
        <taxon>Papilionoideae</taxon>
        <taxon>50 kb inversion clade</taxon>
        <taxon>NPAAA clade</taxon>
        <taxon>Hologalegina</taxon>
        <taxon>IRL clade</taxon>
        <taxon>Trifolieae</taxon>
        <taxon>Medicago</taxon>
    </lineage>
</organism>
<dbReference type="AlphaFoldDB" id="A0A072UW32"/>
<protein>
    <submittedName>
        <fullName evidence="1 2">Uncharacterized protein</fullName>
    </submittedName>
</protein>
<reference evidence="1 3" key="2">
    <citation type="journal article" date="2014" name="BMC Genomics">
        <title>An improved genome release (version Mt4.0) for the model legume Medicago truncatula.</title>
        <authorList>
            <person name="Tang H."/>
            <person name="Krishnakumar V."/>
            <person name="Bidwell S."/>
            <person name="Rosen B."/>
            <person name="Chan A."/>
            <person name="Zhou S."/>
            <person name="Gentzbittel L."/>
            <person name="Childs K.L."/>
            <person name="Yandell M."/>
            <person name="Gundlach H."/>
            <person name="Mayer K.F."/>
            <person name="Schwartz D.C."/>
            <person name="Town C.D."/>
        </authorList>
    </citation>
    <scope>GENOME REANNOTATION</scope>
    <source>
        <strain evidence="1">A17</strain>
        <strain evidence="2 3">cv. Jemalong A17</strain>
    </source>
</reference>
<evidence type="ECO:0000313" key="2">
    <source>
        <dbReference type="EnsemblPlants" id="KEH33802"/>
    </source>
</evidence>
<dbReference type="EMBL" id="CM001219">
    <property type="protein sequence ID" value="KEH33802.1"/>
    <property type="molecule type" value="Genomic_DNA"/>
</dbReference>
<name>A0A072UW32_MEDTR</name>
<dbReference type="HOGENOM" id="CLU_2761584_0_0_1"/>
<sequence>MGKACTFGLNPGRNSHYKYHPSSFRIARSELKQFKRKGTLELRESFYLLLDFLVVFNVTINVSTSRDKQK</sequence>
<keyword evidence="3" id="KW-1185">Reference proteome</keyword>
<gene>
    <name evidence="1" type="ordered locus">MTR_3g453080</name>
</gene>
<proteinExistence type="predicted"/>
<evidence type="ECO:0000313" key="3">
    <source>
        <dbReference type="Proteomes" id="UP000002051"/>
    </source>
</evidence>
<dbReference type="EnsemblPlants" id="KEH33802">
    <property type="protein sequence ID" value="KEH33802"/>
    <property type="gene ID" value="MTR_3g453080"/>
</dbReference>
<accession>A0A072UW32</accession>
<reference evidence="1 3" key="1">
    <citation type="journal article" date="2011" name="Nature">
        <title>The Medicago genome provides insight into the evolution of rhizobial symbioses.</title>
        <authorList>
            <person name="Young N.D."/>
            <person name="Debelle F."/>
            <person name="Oldroyd G.E."/>
            <person name="Geurts R."/>
            <person name="Cannon S.B."/>
            <person name="Udvardi M.K."/>
            <person name="Benedito V.A."/>
            <person name="Mayer K.F."/>
            <person name="Gouzy J."/>
            <person name="Schoof H."/>
            <person name="Van de Peer Y."/>
            <person name="Proost S."/>
            <person name="Cook D.R."/>
            <person name="Meyers B.C."/>
            <person name="Spannagl M."/>
            <person name="Cheung F."/>
            <person name="De Mita S."/>
            <person name="Krishnakumar V."/>
            <person name="Gundlach H."/>
            <person name="Zhou S."/>
            <person name="Mudge J."/>
            <person name="Bharti A.K."/>
            <person name="Murray J.D."/>
            <person name="Naoumkina M.A."/>
            <person name="Rosen B."/>
            <person name="Silverstein K.A."/>
            <person name="Tang H."/>
            <person name="Rombauts S."/>
            <person name="Zhao P.X."/>
            <person name="Zhou P."/>
            <person name="Barbe V."/>
            <person name="Bardou P."/>
            <person name="Bechner M."/>
            <person name="Bellec A."/>
            <person name="Berger A."/>
            <person name="Berges H."/>
            <person name="Bidwell S."/>
            <person name="Bisseling T."/>
            <person name="Choisne N."/>
            <person name="Couloux A."/>
            <person name="Denny R."/>
            <person name="Deshpande S."/>
            <person name="Dai X."/>
            <person name="Doyle J.J."/>
            <person name="Dudez A.M."/>
            <person name="Farmer A.D."/>
            <person name="Fouteau S."/>
            <person name="Franken C."/>
            <person name="Gibelin C."/>
            <person name="Gish J."/>
            <person name="Goldstein S."/>
            <person name="Gonzalez A.J."/>
            <person name="Green P.J."/>
            <person name="Hallab A."/>
            <person name="Hartog M."/>
            <person name="Hua A."/>
            <person name="Humphray S.J."/>
            <person name="Jeong D.H."/>
            <person name="Jing Y."/>
            <person name="Jocker A."/>
            <person name="Kenton S.M."/>
            <person name="Kim D.J."/>
            <person name="Klee K."/>
            <person name="Lai H."/>
            <person name="Lang C."/>
            <person name="Lin S."/>
            <person name="Macmil S.L."/>
            <person name="Magdelenat G."/>
            <person name="Matthews L."/>
            <person name="McCorrison J."/>
            <person name="Monaghan E.L."/>
            <person name="Mun J.H."/>
            <person name="Najar F.Z."/>
            <person name="Nicholson C."/>
            <person name="Noirot C."/>
            <person name="O'Bleness M."/>
            <person name="Paule C.R."/>
            <person name="Poulain J."/>
            <person name="Prion F."/>
            <person name="Qin B."/>
            <person name="Qu C."/>
            <person name="Retzel E.F."/>
            <person name="Riddle C."/>
            <person name="Sallet E."/>
            <person name="Samain S."/>
            <person name="Samson N."/>
            <person name="Sanders I."/>
            <person name="Saurat O."/>
            <person name="Scarpelli C."/>
            <person name="Schiex T."/>
            <person name="Segurens B."/>
            <person name="Severin A.J."/>
            <person name="Sherrier D.J."/>
            <person name="Shi R."/>
            <person name="Sims S."/>
            <person name="Singer S.R."/>
            <person name="Sinharoy S."/>
            <person name="Sterck L."/>
            <person name="Viollet A."/>
            <person name="Wang B.B."/>
            <person name="Wang K."/>
            <person name="Wang M."/>
            <person name="Wang X."/>
            <person name="Warfsmann J."/>
            <person name="Weissenbach J."/>
            <person name="White D.D."/>
            <person name="White J.D."/>
            <person name="Wiley G.B."/>
            <person name="Wincker P."/>
            <person name="Xing Y."/>
            <person name="Yang L."/>
            <person name="Yao Z."/>
            <person name="Ying F."/>
            <person name="Zhai J."/>
            <person name="Zhou L."/>
            <person name="Zuber A."/>
            <person name="Denarie J."/>
            <person name="Dixon R.A."/>
            <person name="May G.D."/>
            <person name="Schwartz D.C."/>
            <person name="Rogers J."/>
            <person name="Quetier F."/>
            <person name="Town C.D."/>
            <person name="Roe B.A."/>
        </authorList>
    </citation>
    <scope>NUCLEOTIDE SEQUENCE [LARGE SCALE GENOMIC DNA]</scope>
    <source>
        <strain evidence="1">A17</strain>
        <strain evidence="2 3">cv. Jemalong A17</strain>
    </source>
</reference>
<dbReference type="Proteomes" id="UP000002051">
    <property type="component" value="Chromosome 3"/>
</dbReference>
<evidence type="ECO:0000313" key="1">
    <source>
        <dbReference type="EMBL" id="KEH33802.1"/>
    </source>
</evidence>